<dbReference type="AlphaFoldDB" id="A0A166MLQ2"/>
<name>A0A166MLQ2_EXIGL</name>
<evidence type="ECO:0000313" key="1">
    <source>
        <dbReference type="EMBL" id="KZV78170.1"/>
    </source>
</evidence>
<dbReference type="SUPFAM" id="SSF56973">
    <property type="entry name" value="Aerolisin/ETX pore-forming domain"/>
    <property type="match status" value="1"/>
</dbReference>
<dbReference type="EMBL" id="KV427070">
    <property type="protein sequence ID" value="KZV78170.1"/>
    <property type="molecule type" value="Genomic_DNA"/>
</dbReference>
<protein>
    <submittedName>
        <fullName evidence="1">Uncharacterized protein</fullName>
    </submittedName>
</protein>
<dbReference type="Proteomes" id="UP000077266">
    <property type="component" value="Unassembled WGS sequence"/>
</dbReference>
<reference evidence="1 2" key="1">
    <citation type="journal article" date="2016" name="Mol. Biol. Evol.">
        <title>Comparative Genomics of Early-Diverging Mushroom-Forming Fungi Provides Insights into the Origins of Lignocellulose Decay Capabilities.</title>
        <authorList>
            <person name="Nagy L.G."/>
            <person name="Riley R."/>
            <person name="Tritt A."/>
            <person name="Adam C."/>
            <person name="Daum C."/>
            <person name="Floudas D."/>
            <person name="Sun H."/>
            <person name="Yadav J.S."/>
            <person name="Pangilinan J."/>
            <person name="Larsson K.H."/>
            <person name="Matsuura K."/>
            <person name="Barry K."/>
            <person name="Labutti K."/>
            <person name="Kuo R."/>
            <person name="Ohm R.A."/>
            <person name="Bhattacharya S.S."/>
            <person name="Shirouzu T."/>
            <person name="Yoshinaga Y."/>
            <person name="Martin F.M."/>
            <person name="Grigoriev I.V."/>
            <person name="Hibbett D.S."/>
        </authorList>
    </citation>
    <scope>NUCLEOTIDE SEQUENCE [LARGE SCALE GENOMIC DNA]</scope>
    <source>
        <strain evidence="1 2">HHB12029</strain>
    </source>
</reference>
<sequence>MSVTFSIMDEEEAVRLHGDLSRTVGDSDELHAHHEQEVEPAHTHSHDDTIPLVRSGADPGYDIPLEVGTRGMPRGTWRNVSRNDASLKYRCPQHWQELTRVCTICFGAAEVARGGTIVDFQSTNETLRILYNNFETLIRTYPEHIMGGLCRSVRYPHRVSTDTAQGSTTVTYSVSHEVSHSNSITSGYSVGGGLSLRLGGLGEASFSGSYSHSTTNGTTWGSTSSVSSDLQIPDRQWGRIDVYATGGTYNGFLYFPMARFPRHDNNGNRCFNIGNRHIITNVGFFAFPVKDAFVKSPNSPSPAIRMQRVWTNGTPAPGTQFSMPLAARDAAEEEHEHEGLPLE</sequence>
<proteinExistence type="predicted"/>
<dbReference type="InParanoid" id="A0A166MLQ2"/>
<accession>A0A166MLQ2</accession>
<evidence type="ECO:0000313" key="2">
    <source>
        <dbReference type="Proteomes" id="UP000077266"/>
    </source>
</evidence>
<dbReference type="Gene3D" id="2.170.15.10">
    <property type="entry name" value="Proaerolysin, chain A, domain 3"/>
    <property type="match status" value="1"/>
</dbReference>
<organism evidence="1 2">
    <name type="scientific">Exidia glandulosa HHB12029</name>
    <dbReference type="NCBI Taxonomy" id="1314781"/>
    <lineage>
        <taxon>Eukaryota</taxon>
        <taxon>Fungi</taxon>
        <taxon>Dikarya</taxon>
        <taxon>Basidiomycota</taxon>
        <taxon>Agaricomycotina</taxon>
        <taxon>Agaricomycetes</taxon>
        <taxon>Auriculariales</taxon>
        <taxon>Exidiaceae</taxon>
        <taxon>Exidia</taxon>
    </lineage>
</organism>
<gene>
    <name evidence="1" type="ORF">EXIGLDRAFT_789132</name>
</gene>
<keyword evidence="2" id="KW-1185">Reference proteome</keyword>